<evidence type="ECO:0000259" key="14">
    <source>
        <dbReference type="PROSITE" id="PS50262"/>
    </source>
</evidence>
<dbReference type="GO" id="GO:0007606">
    <property type="term" value="P:sensory perception of chemical stimulus"/>
    <property type="evidence" value="ECO:0007669"/>
    <property type="project" value="UniProtKB-ARBA"/>
</dbReference>
<evidence type="ECO:0000313" key="16">
    <source>
        <dbReference type="Proteomes" id="UP000002280"/>
    </source>
</evidence>
<dbReference type="InParanoid" id="A0A5F8HKA5"/>
<dbReference type="SUPFAM" id="SSF81321">
    <property type="entry name" value="Family A G protein-coupled receptor-like"/>
    <property type="match status" value="1"/>
</dbReference>
<organism evidence="15 16">
    <name type="scientific">Monodelphis domestica</name>
    <name type="common">Gray short-tailed opossum</name>
    <dbReference type="NCBI Taxonomy" id="13616"/>
    <lineage>
        <taxon>Eukaryota</taxon>
        <taxon>Metazoa</taxon>
        <taxon>Chordata</taxon>
        <taxon>Craniata</taxon>
        <taxon>Vertebrata</taxon>
        <taxon>Euteleostomi</taxon>
        <taxon>Mammalia</taxon>
        <taxon>Metatheria</taxon>
        <taxon>Didelphimorphia</taxon>
        <taxon>Didelphidae</taxon>
        <taxon>Monodelphis</taxon>
    </lineage>
</organism>
<evidence type="ECO:0000256" key="7">
    <source>
        <dbReference type="ARBA" id="ARBA00022989"/>
    </source>
</evidence>
<dbReference type="AlphaFoldDB" id="A0A5F8HKA5"/>
<feature type="domain" description="G-protein coupled receptors family 1 profile" evidence="14">
    <location>
        <begin position="22"/>
        <end position="284"/>
    </location>
</feature>
<dbReference type="CTD" id="100031057"/>
<protein>
    <recommendedName>
        <fullName evidence="13">Vomeronasal type-1 receptor</fullName>
    </recommendedName>
</protein>
<gene>
    <name evidence="15" type="primary">monDomV1R1253</name>
</gene>
<feature type="transmembrane region" description="Helical" evidence="13">
    <location>
        <begin position="127"/>
        <end position="150"/>
    </location>
</feature>
<dbReference type="Ensembl" id="ENSMODT00000079795.1">
    <property type="protein sequence ID" value="ENSMODP00000059946.1"/>
    <property type="gene ID" value="ENSMODG00000041529.1"/>
</dbReference>
<dbReference type="GeneID" id="100031057"/>
<accession>A0A5F8HKA5</accession>
<sequence>MVSIDIAFRTIFIFQTGVGALGNSIILGLNILTFLTGHRLKSIDLLITHLAFVNNVVLLSKGIPQTMAAFGVKNFLNDNSCKLIFYLHRVARSLSLCTTCLLSAFQTIIINCKSIKMANFRSRMPKLSVLFCFLCWALSLLINSNILVYIKGSTESRNATERGELIYCSSFHVSSHIPVFLIMTSVLDIVCMAIMVWTSGSLVLILYRHHQQIQYIHCKHFTPGYAPEIRATQAILLLVSMFVSFYMFNCIMTCYIRFFNSSPWFVHTSVFLSACFPACSPFVLIMGNSQILKDCIASWKRIKVPS</sequence>
<dbReference type="OMA" id="QMSARIL"/>
<name>A0A5F8HKA5_MONDO</name>
<keyword evidence="16" id="KW-1185">Reference proteome</keyword>
<keyword evidence="12 13" id="KW-0807">Transducer</keyword>
<keyword evidence="7 13" id="KW-1133">Transmembrane helix</keyword>
<keyword evidence="5 13" id="KW-0589">Pheromone response</keyword>
<feature type="transmembrane region" description="Helical" evidence="13">
    <location>
        <begin position="264"/>
        <end position="285"/>
    </location>
</feature>
<evidence type="ECO:0000256" key="3">
    <source>
        <dbReference type="ARBA" id="ARBA00010663"/>
    </source>
</evidence>
<keyword evidence="4 13" id="KW-1003">Cell membrane</keyword>
<feature type="transmembrane region" description="Helical" evidence="13">
    <location>
        <begin position="6"/>
        <end position="31"/>
    </location>
</feature>
<evidence type="ECO:0000256" key="2">
    <source>
        <dbReference type="ARBA" id="ARBA00004651"/>
    </source>
</evidence>
<dbReference type="InterPro" id="IPR004072">
    <property type="entry name" value="Vmron_rcpt_1"/>
</dbReference>
<keyword evidence="10 13" id="KW-0675">Receptor</keyword>
<evidence type="ECO:0000256" key="4">
    <source>
        <dbReference type="ARBA" id="ARBA00022475"/>
    </source>
</evidence>
<evidence type="ECO:0000256" key="13">
    <source>
        <dbReference type="RuleBase" id="RU364061"/>
    </source>
</evidence>
<comment type="similarity">
    <text evidence="3 13">Belongs to the G-protein coupled receptor 1 family.</text>
</comment>
<reference evidence="15" key="3">
    <citation type="submission" date="2025-09" db="UniProtKB">
        <authorList>
            <consortium name="Ensembl"/>
        </authorList>
    </citation>
    <scope>IDENTIFICATION</scope>
</reference>
<dbReference type="Proteomes" id="UP000002280">
    <property type="component" value="Chromosome 4"/>
</dbReference>
<evidence type="ECO:0000256" key="8">
    <source>
        <dbReference type="ARBA" id="ARBA00023040"/>
    </source>
</evidence>
<dbReference type="FunFam" id="1.20.1070.10:FF:000033">
    <property type="entry name" value="Vomeronasal type-1 receptor"/>
    <property type="match status" value="1"/>
</dbReference>
<feature type="transmembrane region" description="Helical" evidence="13">
    <location>
        <begin position="179"/>
        <end position="207"/>
    </location>
</feature>
<evidence type="ECO:0000256" key="1">
    <source>
        <dbReference type="ARBA" id="ARBA00003878"/>
    </source>
</evidence>
<dbReference type="PRINTS" id="PR01534">
    <property type="entry name" value="VOMERONASL1R"/>
</dbReference>
<dbReference type="GO" id="GO:0005550">
    <property type="term" value="F:pheromone binding"/>
    <property type="evidence" value="ECO:0000318"/>
    <property type="project" value="GO_Central"/>
</dbReference>
<dbReference type="GO" id="GO:0019236">
    <property type="term" value="P:response to pheromone"/>
    <property type="evidence" value="ECO:0007669"/>
    <property type="project" value="UniProtKB-KW"/>
</dbReference>
<dbReference type="GeneTree" id="ENSGT00960000186612"/>
<evidence type="ECO:0000256" key="10">
    <source>
        <dbReference type="ARBA" id="ARBA00023170"/>
    </source>
</evidence>
<keyword evidence="8 13" id="KW-0297">G-protein coupled receptor</keyword>
<evidence type="ECO:0000313" key="15">
    <source>
        <dbReference type="Ensembl" id="ENSMODP00000059946.1"/>
    </source>
</evidence>
<keyword evidence="9 13" id="KW-0472">Membrane</keyword>
<dbReference type="OrthoDB" id="9450268at2759"/>
<keyword evidence="11" id="KW-0325">Glycoprotein</keyword>
<dbReference type="InterPro" id="IPR017452">
    <property type="entry name" value="GPCR_Rhodpsn_7TM"/>
</dbReference>
<evidence type="ECO:0000256" key="6">
    <source>
        <dbReference type="ARBA" id="ARBA00022692"/>
    </source>
</evidence>
<reference evidence="15 16" key="1">
    <citation type="journal article" date="2007" name="Nature">
        <title>Genome of the marsupial Monodelphis domestica reveals innovation in non-coding sequences.</title>
        <authorList>
            <person name="Mikkelsen T.S."/>
            <person name="Wakefield M.J."/>
            <person name="Aken B."/>
            <person name="Amemiya C.T."/>
            <person name="Chang J.L."/>
            <person name="Duke S."/>
            <person name="Garber M."/>
            <person name="Gentles A.J."/>
            <person name="Goodstadt L."/>
            <person name="Heger A."/>
            <person name="Jurka J."/>
            <person name="Kamal M."/>
            <person name="Mauceli E."/>
            <person name="Searle S.M."/>
            <person name="Sharpe T."/>
            <person name="Baker M.L."/>
            <person name="Batzer M.A."/>
            <person name="Benos P.V."/>
            <person name="Belov K."/>
            <person name="Clamp M."/>
            <person name="Cook A."/>
            <person name="Cuff J."/>
            <person name="Das R."/>
            <person name="Davidow L."/>
            <person name="Deakin J.E."/>
            <person name="Fazzari M.J."/>
            <person name="Glass J.L."/>
            <person name="Grabherr M."/>
            <person name="Greally J.M."/>
            <person name="Gu W."/>
            <person name="Hore T.A."/>
            <person name="Huttley G.A."/>
            <person name="Kleber M."/>
            <person name="Jirtle R.L."/>
            <person name="Koina E."/>
            <person name="Lee J.T."/>
            <person name="Mahony S."/>
            <person name="Marra M.A."/>
            <person name="Miller R.D."/>
            <person name="Nicholls R.D."/>
            <person name="Oda M."/>
            <person name="Papenfuss A.T."/>
            <person name="Parra Z.E."/>
            <person name="Pollock D.D."/>
            <person name="Ray D.A."/>
            <person name="Schein J.E."/>
            <person name="Speed T.P."/>
            <person name="Thompson K."/>
            <person name="VandeBerg J.L."/>
            <person name="Wade C.M."/>
            <person name="Walker J.A."/>
            <person name="Waters P.D."/>
            <person name="Webber C."/>
            <person name="Weidman J.R."/>
            <person name="Xie X."/>
            <person name="Zody M.C."/>
            <person name="Baldwin J."/>
            <person name="Abdouelleil A."/>
            <person name="Abdulkadir J."/>
            <person name="Abebe A."/>
            <person name="Abera B."/>
            <person name="Abreu J."/>
            <person name="Acer S.C."/>
            <person name="Aftuck L."/>
            <person name="Alexander A."/>
            <person name="An P."/>
            <person name="Anderson E."/>
            <person name="Anderson S."/>
            <person name="Arachi H."/>
            <person name="Azer M."/>
            <person name="Bachantsang P."/>
            <person name="Barry A."/>
            <person name="Bayul T."/>
            <person name="Berlin A."/>
            <person name="Bessette D."/>
            <person name="Bloom T."/>
            <person name="Bloom T."/>
            <person name="Boguslavskiy L."/>
            <person name="Bonnet C."/>
            <person name="Boukhgalter B."/>
            <person name="Bourzgui I."/>
            <person name="Brown A."/>
            <person name="Cahill P."/>
            <person name="Channer S."/>
            <person name="Cheshatsang Y."/>
            <person name="Chuda L."/>
            <person name="Citroen M."/>
            <person name="Collymore A."/>
            <person name="Cooke P."/>
            <person name="Costello M."/>
            <person name="D'Aco K."/>
            <person name="Daza R."/>
            <person name="De Haan G."/>
            <person name="DeGray S."/>
            <person name="DeMaso C."/>
            <person name="Dhargay N."/>
            <person name="Dooley K."/>
            <person name="Dooley E."/>
            <person name="Doricent M."/>
            <person name="Dorje P."/>
            <person name="Dorjee K."/>
            <person name="Dupes A."/>
            <person name="Elong R."/>
            <person name="Falk J."/>
            <person name="Farina A."/>
            <person name="Faro S."/>
            <person name="Ferguson D."/>
            <person name="Fisher S."/>
            <person name="Foley C.D."/>
            <person name="Franke A."/>
            <person name="Friedrich D."/>
            <person name="Gadbois L."/>
            <person name="Gearin G."/>
            <person name="Gearin C.R."/>
            <person name="Giannoukos G."/>
            <person name="Goode T."/>
            <person name="Graham J."/>
            <person name="Grandbois E."/>
            <person name="Grewal S."/>
            <person name="Gyaltsen K."/>
            <person name="Hafez N."/>
            <person name="Hagos B."/>
            <person name="Hall J."/>
            <person name="Henson C."/>
            <person name="Hollinger A."/>
            <person name="Honan T."/>
            <person name="Huard M.D."/>
            <person name="Hughes L."/>
            <person name="Hurhula B."/>
            <person name="Husby M.E."/>
            <person name="Kamat A."/>
            <person name="Kanga B."/>
            <person name="Kashin S."/>
            <person name="Khazanovich D."/>
            <person name="Kisner P."/>
            <person name="Lance K."/>
            <person name="Lara M."/>
            <person name="Lee W."/>
            <person name="Lennon N."/>
            <person name="Letendre F."/>
            <person name="LeVine R."/>
            <person name="Lipovsky A."/>
            <person name="Liu X."/>
            <person name="Liu J."/>
            <person name="Liu S."/>
            <person name="Lokyitsang T."/>
            <person name="Lokyitsang Y."/>
            <person name="Lubonja R."/>
            <person name="Lui A."/>
            <person name="MacDonald P."/>
            <person name="Magnisalis V."/>
            <person name="Maru K."/>
            <person name="Matthews C."/>
            <person name="McCusker W."/>
            <person name="McDonough S."/>
            <person name="Mehta T."/>
            <person name="Meldrim J."/>
            <person name="Meneus L."/>
            <person name="Mihai O."/>
            <person name="Mihalev A."/>
            <person name="Mihova T."/>
            <person name="Mittelman R."/>
            <person name="Mlenga V."/>
            <person name="Montmayeur A."/>
            <person name="Mulrain L."/>
            <person name="Navidi A."/>
            <person name="Naylor J."/>
            <person name="Negash T."/>
            <person name="Nguyen T."/>
            <person name="Nguyen N."/>
            <person name="Nicol R."/>
            <person name="Norbu C."/>
            <person name="Norbu N."/>
            <person name="Novod N."/>
            <person name="O'Neill B."/>
            <person name="Osman S."/>
            <person name="Markiewicz E."/>
            <person name="Oyono O.L."/>
            <person name="Patti C."/>
            <person name="Phunkhang P."/>
            <person name="Pierre F."/>
            <person name="Priest M."/>
            <person name="Raghuraman S."/>
            <person name="Rege F."/>
            <person name="Reyes R."/>
            <person name="Rise C."/>
            <person name="Rogov P."/>
            <person name="Ross K."/>
            <person name="Ryan E."/>
            <person name="Settipalli S."/>
            <person name="Shea T."/>
            <person name="Sherpa N."/>
            <person name="Shi L."/>
            <person name="Shih D."/>
            <person name="Sparrow T."/>
            <person name="Spaulding J."/>
            <person name="Stalker J."/>
            <person name="Stange-Thomann N."/>
            <person name="Stavropoulos S."/>
            <person name="Stone C."/>
            <person name="Strader C."/>
            <person name="Tesfaye S."/>
            <person name="Thomson T."/>
            <person name="Thoulutsang Y."/>
            <person name="Thoulutsang D."/>
            <person name="Topham K."/>
            <person name="Topping I."/>
            <person name="Tsamla T."/>
            <person name="Vassiliev H."/>
            <person name="Vo A."/>
            <person name="Wangchuk T."/>
            <person name="Wangdi T."/>
            <person name="Weiand M."/>
            <person name="Wilkinson J."/>
            <person name="Wilson A."/>
            <person name="Yadav S."/>
            <person name="Young G."/>
            <person name="Yu Q."/>
            <person name="Zembek L."/>
            <person name="Zhong D."/>
            <person name="Zimmer A."/>
            <person name="Zwirko Z."/>
            <person name="Jaffe D.B."/>
            <person name="Alvarez P."/>
            <person name="Brockman W."/>
            <person name="Butler J."/>
            <person name="Chin C."/>
            <person name="Gnerre S."/>
            <person name="MacCallum I."/>
            <person name="Graves J.A."/>
            <person name="Ponting C.P."/>
            <person name="Breen M."/>
            <person name="Samollow P.B."/>
            <person name="Lander E.S."/>
            <person name="Lindblad-Toh K."/>
        </authorList>
    </citation>
    <scope>NUCLEOTIDE SEQUENCE [LARGE SCALE GENOMIC DNA]</scope>
</reference>
<dbReference type="Gene3D" id="1.20.1070.10">
    <property type="entry name" value="Rhodopsin 7-helix transmembrane proteins"/>
    <property type="match status" value="1"/>
</dbReference>
<dbReference type="PANTHER" id="PTHR24062">
    <property type="entry name" value="VOMERONASAL TYPE-1 RECEPTOR"/>
    <property type="match status" value="1"/>
</dbReference>
<dbReference type="GO" id="GO:0005886">
    <property type="term" value="C:plasma membrane"/>
    <property type="evidence" value="ECO:0000318"/>
    <property type="project" value="GO_Central"/>
</dbReference>
<comment type="subcellular location">
    <subcellularLocation>
        <location evidence="2 13">Cell membrane</location>
        <topology evidence="2 13">Multi-pass membrane protein</topology>
    </subcellularLocation>
</comment>
<dbReference type="GO" id="GO:0016503">
    <property type="term" value="F:pheromone receptor activity"/>
    <property type="evidence" value="ECO:0007669"/>
    <property type="project" value="InterPro"/>
</dbReference>
<feature type="transmembrane region" description="Helical" evidence="13">
    <location>
        <begin position="235"/>
        <end position="258"/>
    </location>
</feature>
<comment type="function">
    <text evidence="1">Putative pheromone receptor.</text>
</comment>
<dbReference type="Pfam" id="PF03402">
    <property type="entry name" value="V1R"/>
    <property type="match status" value="1"/>
</dbReference>
<dbReference type="PROSITE" id="PS50262">
    <property type="entry name" value="G_PROTEIN_RECEP_F1_2"/>
    <property type="match status" value="1"/>
</dbReference>
<reference evidence="15" key="2">
    <citation type="submission" date="2025-08" db="UniProtKB">
        <authorList>
            <consortium name="Ensembl"/>
        </authorList>
    </citation>
    <scope>IDENTIFICATION</scope>
</reference>
<evidence type="ECO:0000256" key="12">
    <source>
        <dbReference type="ARBA" id="ARBA00023224"/>
    </source>
</evidence>
<evidence type="ECO:0000256" key="5">
    <source>
        <dbReference type="ARBA" id="ARBA00022507"/>
    </source>
</evidence>
<proteinExistence type="inferred from homology"/>
<keyword evidence="6 13" id="KW-0812">Transmembrane</keyword>
<dbReference type="KEGG" id="mdo:100031057"/>
<evidence type="ECO:0000256" key="11">
    <source>
        <dbReference type="ARBA" id="ARBA00023180"/>
    </source>
</evidence>
<evidence type="ECO:0000256" key="9">
    <source>
        <dbReference type="ARBA" id="ARBA00023136"/>
    </source>
</evidence>